<dbReference type="GO" id="GO:0030317">
    <property type="term" value="P:flagellated sperm motility"/>
    <property type="evidence" value="ECO:0007669"/>
    <property type="project" value="TreeGrafter"/>
</dbReference>
<dbReference type="GO" id="GO:0001669">
    <property type="term" value="C:acrosomal vesicle"/>
    <property type="evidence" value="ECO:0007669"/>
    <property type="project" value="TreeGrafter"/>
</dbReference>
<dbReference type="OMA" id="ISISNAC"/>
<dbReference type="PANTHER" id="PTHR21074">
    <property type="entry name" value="IQ AND UBIQUITIN-LIKE DOMAIN-CONTAINING PROTEIN"/>
    <property type="match status" value="1"/>
</dbReference>
<evidence type="ECO:0008006" key="4">
    <source>
        <dbReference type="Google" id="ProtNLM"/>
    </source>
</evidence>
<accession>A0A8D2LJV8</accession>
<dbReference type="InterPro" id="IPR037695">
    <property type="entry name" value="IQUB"/>
</dbReference>
<evidence type="ECO:0000313" key="2">
    <source>
        <dbReference type="Ensembl" id="ENSVKKP00000023135.1"/>
    </source>
</evidence>
<evidence type="ECO:0000256" key="1">
    <source>
        <dbReference type="SAM" id="Coils"/>
    </source>
</evidence>
<protein>
    <recommendedName>
        <fullName evidence="4">IQ and ubiquitin-like domain-containing protein</fullName>
    </recommendedName>
</protein>
<dbReference type="PANTHER" id="PTHR21074:SF0">
    <property type="entry name" value="IQ AND UBIQUITIN-LIKE DOMAIN-CONTAINING PROTEIN"/>
    <property type="match status" value="1"/>
</dbReference>
<keyword evidence="3" id="KW-1185">Reference proteome</keyword>
<dbReference type="Ensembl" id="ENSVKKT00000023709.1">
    <property type="protein sequence ID" value="ENSVKKP00000023135.1"/>
    <property type="gene ID" value="ENSVKKG00000015353.1"/>
</dbReference>
<proteinExistence type="predicted"/>
<dbReference type="PROSITE" id="PS50096">
    <property type="entry name" value="IQ"/>
    <property type="match status" value="1"/>
</dbReference>
<dbReference type="Proteomes" id="UP000694545">
    <property type="component" value="Unplaced"/>
</dbReference>
<feature type="coiled-coil region" evidence="1">
    <location>
        <begin position="202"/>
        <end position="241"/>
    </location>
</feature>
<dbReference type="AlphaFoldDB" id="A0A8D2LJV8"/>
<keyword evidence="1" id="KW-0175">Coiled coil</keyword>
<dbReference type="GO" id="GO:0031514">
    <property type="term" value="C:motile cilium"/>
    <property type="evidence" value="ECO:0007669"/>
    <property type="project" value="TreeGrafter"/>
</dbReference>
<reference evidence="2" key="1">
    <citation type="submission" date="2025-08" db="UniProtKB">
        <authorList>
            <consortium name="Ensembl"/>
        </authorList>
    </citation>
    <scope>IDENTIFICATION</scope>
</reference>
<evidence type="ECO:0000313" key="3">
    <source>
        <dbReference type="Proteomes" id="UP000694545"/>
    </source>
</evidence>
<dbReference type="GO" id="GO:0060271">
    <property type="term" value="P:cilium assembly"/>
    <property type="evidence" value="ECO:0007669"/>
    <property type="project" value="TreeGrafter"/>
</dbReference>
<reference evidence="2" key="2">
    <citation type="submission" date="2025-09" db="UniProtKB">
        <authorList>
            <consortium name="Ensembl"/>
        </authorList>
    </citation>
    <scope>IDENTIFICATION</scope>
</reference>
<sequence>MLLLLFDFEVHFVAILKYTKITKIVDNSETLWNLGAQPNGTIQVDMFSLDEETFPIKAAKLLHEFYMADVITVRVQKDAETFQDIDVEIKRPSFKKPFLGGFRHKHTGTEYHNAGSQTDPKKRLDKEYEEFCRSTQTVVERKRLQQTRNTTSTQMTKIGVYVTNVTDKLIEPKRYVTAEEYHARRLKAIIVIQTYYRRWLAKEVVKKLKEQLRLRLEWEEQEELRKQRERAEKLLREYNRRMNPRTKDDFELLYHALECK</sequence>
<name>A0A8D2LJV8_VARKO</name>
<organism evidence="2 3">
    <name type="scientific">Varanus komodoensis</name>
    <name type="common">Komodo dragon</name>
    <dbReference type="NCBI Taxonomy" id="61221"/>
    <lineage>
        <taxon>Eukaryota</taxon>
        <taxon>Metazoa</taxon>
        <taxon>Chordata</taxon>
        <taxon>Craniata</taxon>
        <taxon>Vertebrata</taxon>
        <taxon>Euteleostomi</taxon>
        <taxon>Lepidosauria</taxon>
        <taxon>Squamata</taxon>
        <taxon>Bifurcata</taxon>
        <taxon>Unidentata</taxon>
        <taxon>Episquamata</taxon>
        <taxon>Toxicofera</taxon>
        <taxon>Anguimorpha</taxon>
        <taxon>Paleoanguimorpha</taxon>
        <taxon>Varanoidea</taxon>
        <taxon>Varanidae</taxon>
        <taxon>Varanus</taxon>
    </lineage>
</organism>